<feature type="domain" description="ABC transporter" evidence="5">
    <location>
        <begin position="4"/>
        <end position="233"/>
    </location>
</feature>
<evidence type="ECO:0000256" key="2">
    <source>
        <dbReference type="ARBA" id="ARBA00022448"/>
    </source>
</evidence>
<comment type="caution">
    <text evidence="6">The sequence shown here is derived from an EMBL/GenBank/DDBJ whole genome shotgun (WGS) entry which is preliminary data.</text>
</comment>
<reference evidence="6 7" key="1">
    <citation type="submission" date="2017-07" db="EMBL/GenBank/DDBJ databases">
        <title>Leptospira spp. isolated from tropical soils.</title>
        <authorList>
            <person name="Thibeaux R."/>
            <person name="Iraola G."/>
            <person name="Ferres I."/>
            <person name="Bierque E."/>
            <person name="Girault D."/>
            <person name="Soupe-Gilbert M.-E."/>
            <person name="Picardeau M."/>
            <person name="Goarant C."/>
        </authorList>
    </citation>
    <scope>NUCLEOTIDE SEQUENCE [LARGE SCALE GENOMIC DNA]</scope>
    <source>
        <strain evidence="6 7">FH2-C-A2</strain>
    </source>
</reference>
<dbReference type="InterPro" id="IPR027417">
    <property type="entry name" value="P-loop_NTPase"/>
</dbReference>
<dbReference type="SMART" id="SM00382">
    <property type="entry name" value="AAA"/>
    <property type="match status" value="1"/>
</dbReference>
<keyword evidence="2" id="KW-0813">Transport</keyword>
<dbReference type="PANTHER" id="PTHR43335">
    <property type="entry name" value="ABC TRANSPORTER, ATP-BINDING PROTEIN"/>
    <property type="match status" value="1"/>
</dbReference>
<evidence type="ECO:0000313" key="7">
    <source>
        <dbReference type="Proteomes" id="UP000231912"/>
    </source>
</evidence>
<dbReference type="RefSeq" id="WP_100758614.1">
    <property type="nucleotide sequence ID" value="NZ_NPDT01000002.1"/>
</dbReference>
<dbReference type="Pfam" id="PF00005">
    <property type="entry name" value="ABC_tran"/>
    <property type="match status" value="1"/>
</dbReference>
<dbReference type="GO" id="GO:0016887">
    <property type="term" value="F:ATP hydrolysis activity"/>
    <property type="evidence" value="ECO:0007669"/>
    <property type="project" value="InterPro"/>
</dbReference>
<evidence type="ECO:0000256" key="3">
    <source>
        <dbReference type="ARBA" id="ARBA00022741"/>
    </source>
</evidence>
<dbReference type="Gene3D" id="3.40.50.300">
    <property type="entry name" value="P-loop containing nucleotide triphosphate hydrolases"/>
    <property type="match status" value="1"/>
</dbReference>
<dbReference type="GO" id="GO:0005524">
    <property type="term" value="F:ATP binding"/>
    <property type="evidence" value="ECO:0007669"/>
    <property type="project" value="UniProtKB-KW"/>
</dbReference>
<gene>
    <name evidence="6" type="ORF">CH371_09165</name>
</gene>
<dbReference type="PROSITE" id="PS50893">
    <property type="entry name" value="ABC_TRANSPORTER_2"/>
    <property type="match status" value="1"/>
</dbReference>
<dbReference type="SUPFAM" id="SSF52540">
    <property type="entry name" value="P-loop containing nucleoside triphosphate hydrolases"/>
    <property type="match status" value="1"/>
</dbReference>
<name>A0A2M9ZDA7_9LEPT</name>
<evidence type="ECO:0000256" key="4">
    <source>
        <dbReference type="ARBA" id="ARBA00022840"/>
    </source>
</evidence>
<sequence length="304" mass="34015">MGSLRAENLSKIYSGKIALSPTDFEIPKNRITGLLGRNGAGKTTVLRILTGFLKPDSGNVFWNGLPLENNPIEFKKNLGYLPESAPIYPDMTVSETLDFLGKARGIEGENLRRRRKEVLEICDLRSDLHTLAGVLSRGTRQRLALAGALIHDPEILVLDEPSSGLDPLQVSQFRSTIRNLAKDKILLFSSHILSEVEELCEHVLVLHNGNLIADRPVSDWKGKDTVLLRARTDIRTLERKFTGTDLKISLASESDSDREFKLESESMKPEEIFEILRSGSFSIIEYKIARKSLESAFQDWTGNP</sequence>
<dbReference type="PANTHER" id="PTHR43335:SF4">
    <property type="entry name" value="ABC TRANSPORTER, ATP-BINDING PROTEIN"/>
    <property type="match status" value="1"/>
</dbReference>
<dbReference type="AlphaFoldDB" id="A0A2M9ZDA7"/>
<evidence type="ECO:0000259" key="5">
    <source>
        <dbReference type="PROSITE" id="PS50893"/>
    </source>
</evidence>
<proteinExistence type="inferred from homology"/>
<evidence type="ECO:0000256" key="1">
    <source>
        <dbReference type="ARBA" id="ARBA00005417"/>
    </source>
</evidence>
<comment type="similarity">
    <text evidence="1">Belongs to the ABC transporter superfamily.</text>
</comment>
<organism evidence="6 7">
    <name type="scientific">Leptospira wolffii</name>
    <dbReference type="NCBI Taxonomy" id="409998"/>
    <lineage>
        <taxon>Bacteria</taxon>
        <taxon>Pseudomonadati</taxon>
        <taxon>Spirochaetota</taxon>
        <taxon>Spirochaetia</taxon>
        <taxon>Leptospirales</taxon>
        <taxon>Leptospiraceae</taxon>
        <taxon>Leptospira</taxon>
    </lineage>
</organism>
<dbReference type="InterPro" id="IPR003439">
    <property type="entry name" value="ABC_transporter-like_ATP-bd"/>
</dbReference>
<dbReference type="EMBL" id="NPDT01000002">
    <property type="protein sequence ID" value="PJZ66421.1"/>
    <property type="molecule type" value="Genomic_DNA"/>
</dbReference>
<dbReference type="CDD" id="cd03230">
    <property type="entry name" value="ABC_DR_subfamily_A"/>
    <property type="match status" value="1"/>
</dbReference>
<evidence type="ECO:0000313" key="6">
    <source>
        <dbReference type="EMBL" id="PJZ66421.1"/>
    </source>
</evidence>
<keyword evidence="4 6" id="KW-0067">ATP-binding</keyword>
<keyword evidence="3" id="KW-0547">Nucleotide-binding</keyword>
<protein>
    <submittedName>
        <fullName evidence="6">ABC transporter ATP-binding protein</fullName>
    </submittedName>
</protein>
<dbReference type="Proteomes" id="UP000231912">
    <property type="component" value="Unassembled WGS sequence"/>
</dbReference>
<dbReference type="InterPro" id="IPR003593">
    <property type="entry name" value="AAA+_ATPase"/>
</dbReference>
<accession>A0A2M9ZDA7</accession>